<evidence type="ECO:0000313" key="2">
    <source>
        <dbReference type="Proteomes" id="UP000315113"/>
    </source>
</evidence>
<name>A0A552ECM6_MICAE</name>
<accession>A0A552ECM6</accession>
<dbReference type="AlphaFoldDB" id="A0A552ECM6"/>
<proteinExistence type="predicted"/>
<dbReference type="Proteomes" id="UP000315113">
    <property type="component" value="Unassembled WGS sequence"/>
</dbReference>
<dbReference type="EMBL" id="SFBH01000141">
    <property type="protein sequence ID" value="TRU32256.1"/>
    <property type="molecule type" value="Genomic_DNA"/>
</dbReference>
<organism evidence="1 2">
    <name type="scientific">Microcystis aeruginosa Ma_MB_F_20061100_S20D</name>
    <dbReference type="NCBI Taxonomy" id="2486253"/>
    <lineage>
        <taxon>Bacteria</taxon>
        <taxon>Bacillati</taxon>
        <taxon>Cyanobacteriota</taxon>
        <taxon>Cyanophyceae</taxon>
        <taxon>Oscillatoriophycideae</taxon>
        <taxon>Chroococcales</taxon>
        <taxon>Microcystaceae</taxon>
        <taxon>Microcystis</taxon>
    </lineage>
</organism>
<sequence length="163" mass="17797">MSTTVYVWVHPDGFSSEHPGHCAIKVKGTYISHHPGSNDGFKWNAAELAPRPVAKLAQATSARSPRQYSYEEDCRECKRSPEYIIELIGLANESSVDAAKLKNAFQGIKYSFAGQMVRGDAMNCVQCVMACLDLLAGGRLENHAPVIPGDVAAYAYALKQYLS</sequence>
<evidence type="ECO:0000313" key="1">
    <source>
        <dbReference type="EMBL" id="TRU32256.1"/>
    </source>
</evidence>
<protein>
    <submittedName>
        <fullName evidence="1">Uncharacterized protein</fullName>
    </submittedName>
</protein>
<comment type="caution">
    <text evidence="1">The sequence shown here is derived from an EMBL/GenBank/DDBJ whole genome shotgun (WGS) entry which is preliminary data.</text>
</comment>
<reference evidence="1 2" key="1">
    <citation type="submission" date="2019-01" db="EMBL/GenBank/DDBJ databases">
        <title>Coherence of Microcystis species and biogeography revealed through population genomics.</title>
        <authorList>
            <person name="Perez-Carrascal O.M."/>
            <person name="Terrat Y."/>
            <person name="Giani A."/>
            <person name="Fortin N."/>
            <person name="Tromas N."/>
            <person name="Shapiro B.J."/>
        </authorList>
    </citation>
    <scope>NUCLEOTIDE SEQUENCE [LARGE SCALE GENOMIC DNA]</scope>
    <source>
        <strain evidence="1">Ma_MB_F_20061100_S20D</strain>
    </source>
</reference>
<gene>
    <name evidence="1" type="ORF">EWV78_18420</name>
</gene>